<feature type="domain" description="HTH araC/xylS-type" evidence="6">
    <location>
        <begin position="149"/>
        <end position="250"/>
    </location>
</feature>
<sequence>MFMQNPLLVTRPEHSSGREISFHQHQQAQLLIVEKGTSRIQGEQGWWLAMPDTAIYIPPNIEHRALYNKETILLNLVFDIYPEQALPDQISLILVSNLMKALAEQALLLNQKNERQMDLEQLALIKQLMLLQLGQRVQSSTLYVASGIDKRLKYITNKLKNDPSCDASLQQFATEVHSSVRTIARLFAQETGLSFSQWREKMRMIIAIERLIAGQSITELAIDLGYQSSSSFSTAFRRVMGIPPKQYLQQSKSELRP</sequence>
<evidence type="ECO:0000256" key="2">
    <source>
        <dbReference type="ARBA" id="ARBA00023015"/>
    </source>
</evidence>
<dbReference type="GO" id="GO:0043565">
    <property type="term" value="F:sequence-specific DNA binding"/>
    <property type="evidence" value="ECO:0007669"/>
    <property type="project" value="InterPro"/>
</dbReference>
<evidence type="ECO:0000256" key="3">
    <source>
        <dbReference type="ARBA" id="ARBA00023125"/>
    </source>
</evidence>
<dbReference type="AlphaFoldDB" id="A0AAW8JFI3"/>
<organism evidence="7 8">
    <name type="scientific">Acinetobacter gerneri</name>
    <dbReference type="NCBI Taxonomy" id="202952"/>
    <lineage>
        <taxon>Bacteria</taxon>
        <taxon>Pseudomonadati</taxon>
        <taxon>Pseudomonadota</taxon>
        <taxon>Gammaproteobacteria</taxon>
        <taxon>Moraxellales</taxon>
        <taxon>Moraxellaceae</taxon>
        <taxon>Acinetobacter</taxon>
    </lineage>
</organism>
<dbReference type="PANTHER" id="PTHR11019:SF159">
    <property type="entry name" value="TRANSCRIPTIONAL REGULATOR-RELATED"/>
    <property type="match status" value="1"/>
</dbReference>
<dbReference type="Pfam" id="PF12833">
    <property type="entry name" value="HTH_18"/>
    <property type="match status" value="1"/>
</dbReference>
<keyword evidence="3" id="KW-0238">DNA-binding</keyword>
<dbReference type="InterPro" id="IPR020449">
    <property type="entry name" value="Tscrpt_reg_AraC-type_HTH"/>
</dbReference>
<evidence type="ECO:0000313" key="8">
    <source>
        <dbReference type="Proteomes" id="UP001243195"/>
    </source>
</evidence>
<dbReference type="InterPro" id="IPR018062">
    <property type="entry name" value="HTH_AraC-typ_CS"/>
</dbReference>
<dbReference type="InterPro" id="IPR018060">
    <property type="entry name" value="HTH_AraC"/>
</dbReference>
<comment type="caution">
    <text evidence="7">The sequence shown here is derived from an EMBL/GenBank/DDBJ whole genome shotgun (WGS) entry which is preliminary data.</text>
</comment>
<keyword evidence="1" id="KW-0678">Repressor</keyword>
<reference evidence="7" key="1">
    <citation type="submission" date="2023-08" db="EMBL/GenBank/DDBJ databases">
        <title>Emergence of clinically-relevant ST2 carbapenem-resistant Acinetobacter baumannii strains in hospital sewages in Zhejiang, East of China.</title>
        <authorList>
            <person name="Kaichao C."/>
            <person name="Zhang R."/>
        </authorList>
    </citation>
    <scope>NUCLEOTIDE SEQUENCE</scope>
    <source>
        <strain evidence="7">M-SY-60</strain>
    </source>
</reference>
<evidence type="ECO:0000313" key="7">
    <source>
        <dbReference type="EMBL" id="MDQ9070832.1"/>
    </source>
</evidence>
<dbReference type="Proteomes" id="UP001243195">
    <property type="component" value="Unassembled WGS sequence"/>
</dbReference>
<dbReference type="Pfam" id="PF02311">
    <property type="entry name" value="AraC_binding"/>
    <property type="match status" value="1"/>
</dbReference>
<evidence type="ECO:0000256" key="5">
    <source>
        <dbReference type="ARBA" id="ARBA00023163"/>
    </source>
</evidence>
<accession>A0AAW8JFI3</accession>
<proteinExistence type="predicted"/>
<evidence type="ECO:0000256" key="4">
    <source>
        <dbReference type="ARBA" id="ARBA00023159"/>
    </source>
</evidence>
<dbReference type="EMBL" id="JAVIDA010000005">
    <property type="protein sequence ID" value="MDQ9070832.1"/>
    <property type="molecule type" value="Genomic_DNA"/>
</dbReference>
<dbReference type="PROSITE" id="PS00041">
    <property type="entry name" value="HTH_ARAC_FAMILY_1"/>
    <property type="match status" value="1"/>
</dbReference>
<dbReference type="Gene3D" id="2.60.120.10">
    <property type="entry name" value="Jelly Rolls"/>
    <property type="match status" value="1"/>
</dbReference>
<name>A0AAW8JFI3_9GAMM</name>
<gene>
    <name evidence="7" type="ORF">RFH51_05075</name>
</gene>
<evidence type="ECO:0000259" key="6">
    <source>
        <dbReference type="PROSITE" id="PS01124"/>
    </source>
</evidence>
<dbReference type="PRINTS" id="PR00032">
    <property type="entry name" value="HTHARAC"/>
</dbReference>
<dbReference type="Gene3D" id="1.10.10.60">
    <property type="entry name" value="Homeodomain-like"/>
    <property type="match status" value="1"/>
</dbReference>
<dbReference type="InterPro" id="IPR011051">
    <property type="entry name" value="RmlC_Cupin_sf"/>
</dbReference>
<dbReference type="SUPFAM" id="SSF51182">
    <property type="entry name" value="RmlC-like cupins"/>
    <property type="match status" value="1"/>
</dbReference>
<dbReference type="PROSITE" id="PS01124">
    <property type="entry name" value="HTH_ARAC_FAMILY_2"/>
    <property type="match status" value="1"/>
</dbReference>
<dbReference type="InterPro" id="IPR009057">
    <property type="entry name" value="Homeodomain-like_sf"/>
</dbReference>
<keyword evidence="5" id="KW-0804">Transcription</keyword>
<dbReference type="SMART" id="SM00342">
    <property type="entry name" value="HTH_ARAC"/>
    <property type="match status" value="1"/>
</dbReference>
<dbReference type="GO" id="GO:0003700">
    <property type="term" value="F:DNA-binding transcription factor activity"/>
    <property type="evidence" value="ECO:0007669"/>
    <property type="project" value="InterPro"/>
</dbReference>
<dbReference type="SUPFAM" id="SSF46689">
    <property type="entry name" value="Homeodomain-like"/>
    <property type="match status" value="2"/>
</dbReference>
<protein>
    <submittedName>
        <fullName evidence="7">Helix-turn-helix transcriptional regulator</fullName>
    </submittedName>
</protein>
<dbReference type="FunFam" id="1.10.10.60:FF:000132">
    <property type="entry name" value="AraC family transcriptional regulator"/>
    <property type="match status" value="1"/>
</dbReference>
<keyword evidence="2" id="KW-0805">Transcription regulation</keyword>
<keyword evidence="4" id="KW-0010">Activator</keyword>
<evidence type="ECO:0000256" key="1">
    <source>
        <dbReference type="ARBA" id="ARBA00022491"/>
    </source>
</evidence>
<dbReference type="InterPro" id="IPR014710">
    <property type="entry name" value="RmlC-like_jellyroll"/>
</dbReference>
<dbReference type="RefSeq" id="WP_308955375.1">
    <property type="nucleotide sequence ID" value="NZ_JAVICY010000004.1"/>
</dbReference>
<dbReference type="InterPro" id="IPR003313">
    <property type="entry name" value="AraC-bd"/>
</dbReference>
<dbReference type="PANTHER" id="PTHR11019">
    <property type="entry name" value="HTH-TYPE TRANSCRIPTIONAL REGULATOR NIMR"/>
    <property type="match status" value="1"/>
</dbReference>